<evidence type="ECO:0000256" key="4">
    <source>
        <dbReference type="ARBA" id="ARBA00012119"/>
    </source>
</evidence>
<dbReference type="EMBL" id="JAACJJ010000056">
    <property type="protein sequence ID" value="KAF5311790.1"/>
    <property type="molecule type" value="Genomic_DNA"/>
</dbReference>
<dbReference type="AlphaFoldDB" id="A0A8H5AVR5"/>
<dbReference type="Gene3D" id="3.40.1190.20">
    <property type="match status" value="1"/>
</dbReference>
<evidence type="ECO:0000256" key="6">
    <source>
        <dbReference type="ARBA" id="ARBA00022726"/>
    </source>
</evidence>
<dbReference type="PANTHER" id="PTHR45769">
    <property type="entry name" value="ADENOSINE KINASE"/>
    <property type="match status" value="1"/>
</dbReference>
<evidence type="ECO:0000256" key="2">
    <source>
        <dbReference type="ARBA" id="ARBA00004801"/>
    </source>
</evidence>
<evidence type="ECO:0000256" key="7">
    <source>
        <dbReference type="ARBA" id="ARBA00022741"/>
    </source>
</evidence>
<dbReference type="InterPro" id="IPR002173">
    <property type="entry name" value="Carboh/pur_kinase_PfkB_CS"/>
</dbReference>
<evidence type="ECO:0000256" key="3">
    <source>
        <dbReference type="ARBA" id="ARBA00010688"/>
    </source>
</evidence>
<dbReference type="EC" id="2.7.1.20" evidence="4 11"/>
<evidence type="ECO:0000259" key="12">
    <source>
        <dbReference type="Pfam" id="PF00294"/>
    </source>
</evidence>
<dbReference type="Proteomes" id="UP000567179">
    <property type="component" value="Unassembled WGS sequence"/>
</dbReference>
<evidence type="ECO:0000256" key="8">
    <source>
        <dbReference type="ARBA" id="ARBA00022777"/>
    </source>
</evidence>
<evidence type="ECO:0000256" key="1">
    <source>
        <dbReference type="ARBA" id="ARBA00001946"/>
    </source>
</evidence>
<dbReference type="UniPathway" id="UPA00588">
    <property type="reaction ID" value="UER00659"/>
</dbReference>
<dbReference type="Pfam" id="PF00294">
    <property type="entry name" value="PfkB"/>
    <property type="match status" value="1"/>
</dbReference>
<dbReference type="PROSITE" id="PS00584">
    <property type="entry name" value="PFKB_KINASES_2"/>
    <property type="match status" value="1"/>
</dbReference>
<protein>
    <recommendedName>
        <fullName evidence="4 11">Adenosine kinase</fullName>
        <shortName evidence="11">AK</shortName>
        <ecNumber evidence="4 11">2.7.1.20</ecNumber>
    </recommendedName>
    <alternativeName>
        <fullName evidence="11">Adenosine 5'-phosphotransferase</fullName>
    </alternativeName>
</protein>
<organism evidence="13 14">
    <name type="scientific">Psilocybe cf. subviscida</name>
    <dbReference type="NCBI Taxonomy" id="2480587"/>
    <lineage>
        <taxon>Eukaryota</taxon>
        <taxon>Fungi</taxon>
        <taxon>Dikarya</taxon>
        <taxon>Basidiomycota</taxon>
        <taxon>Agaricomycotina</taxon>
        <taxon>Agaricomycetes</taxon>
        <taxon>Agaricomycetidae</taxon>
        <taxon>Agaricales</taxon>
        <taxon>Agaricineae</taxon>
        <taxon>Strophariaceae</taxon>
        <taxon>Psilocybe</taxon>
    </lineage>
</organism>
<dbReference type="SUPFAM" id="SSF53613">
    <property type="entry name" value="Ribokinase-like"/>
    <property type="match status" value="1"/>
</dbReference>
<dbReference type="GO" id="GO:0006144">
    <property type="term" value="P:purine nucleobase metabolic process"/>
    <property type="evidence" value="ECO:0007669"/>
    <property type="project" value="TreeGrafter"/>
</dbReference>
<evidence type="ECO:0000256" key="11">
    <source>
        <dbReference type="RuleBase" id="RU368116"/>
    </source>
</evidence>
<dbReference type="GO" id="GO:0005634">
    <property type="term" value="C:nucleus"/>
    <property type="evidence" value="ECO:0007669"/>
    <property type="project" value="TreeGrafter"/>
</dbReference>
<dbReference type="GO" id="GO:0005829">
    <property type="term" value="C:cytosol"/>
    <property type="evidence" value="ECO:0007669"/>
    <property type="project" value="TreeGrafter"/>
</dbReference>
<comment type="catalytic activity">
    <reaction evidence="11">
        <text>adenosine + ATP = AMP + ADP + H(+)</text>
        <dbReference type="Rhea" id="RHEA:20824"/>
        <dbReference type="ChEBI" id="CHEBI:15378"/>
        <dbReference type="ChEBI" id="CHEBI:16335"/>
        <dbReference type="ChEBI" id="CHEBI:30616"/>
        <dbReference type="ChEBI" id="CHEBI:456215"/>
        <dbReference type="ChEBI" id="CHEBI:456216"/>
        <dbReference type="EC" id="2.7.1.20"/>
    </reaction>
</comment>
<comment type="function">
    <text evidence="11">ATP dependent phosphorylation of adenosine and other related nucleoside analogs to monophosphate derivatives.</text>
</comment>
<proteinExistence type="inferred from homology"/>
<comment type="cofactor">
    <cofactor evidence="1 11">
        <name>Mg(2+)</name>
        <dbReference type="ChEBI" id="CHEBI:18420"/>
    </cofactor>
</comment>
<dbReference type="Gene3D" id="3.30.1110.10">
    <property type="match status" value="1"/>
</dbReference>
<evidence type="ECO:0000313" key="13">
    <source>
        <dbReference type="EMBL" id="KAF5311790.1"/>
    </source>
</evidence>
<dbReference type="GO" id="GO:0004001">
    <property type="term" value="F:adenosine kinase activity"/>
    <property type="evidence" value="ECO:0007669"/>
    <property type="project" value="UniProtKB-UniRule"/>
</dbReference>
<accession>A0A8H5AVR5</accession>
<evidence type="ECO:0000313" key="14">
    <source>
        <dbReference type="Proteomes" id="UP000567179"/>
    </source>
</evidence>
<evidence type="ECO:0000256" key="9">
    <source>
        <dbReference type="ARBA" id="ARBA00022840"/>
    </source>
</evidence>
<feature type="domain" description="Carbohydrate kinase PfkB" evidence="12">
    <location>
        <begin position="43"/>
        <end position="341"/>
    </location>
</feature>
<dbReference type="InterPro" id="IPR029056">
    <property type="entry name" value="Ribokinase-like"/>
</dbReference>
<evidence type="ECO:0000256" key="5">
    <source>
        <dbReference type="ARBA" id="ARBA00022679"/>
    </source>
</evidence>
<keyword evidence="11" id="KW-0460">Magnesium</keyword>
<comment type="similarity">
    <text evidence="3 11">Belongs to the carbohydrate kinase PfkB family.</text>
</comment>
<comment type="pathway">
    <text evidence="2 11">Purine metabolism; AMP biosynthesis via salvage pathway; AMP from adenosine: step 1/1.</text>
</comment>
<keyword evidence="14" id="KW-1185">Reference proteome</keyword>
<dbReference type="OrthoDB" id="432447at2759"/>
<keyword evidence="8 11" id="KW-0418">Kinase</keyword>
<keyword evidence="9 11" id="KW-0067">ATP-binding</keyword>
<dbReference type="PANTHER" id="PTHR45769:SF3">
    <property type="entry name" value="ADENOSINE KINASE"/>
    <property type="match status" value="1"/>
</dbReference>
<keyword evidence="7 11" id="KW-0547">Nucleotide-binding</keyword>
<dbReference type="PRINTS" id="PR00989">
    <property type="entry name" value="ADENOKINASE"/>
</dbReference>
<keyword evidence="5 11" id="KW-0808">Transferase</keyword>
<dbReference type="GO" id="GO:0005524">
    <property type="term" value="F:ATP binding"/>
    <property type="evidence" value="ECO:0007669"/>
    <property type="project" value="UniProtKB-UniRule"/>
</dbReference>
<comment type="caution">
    <text evidence="13">The sequence shown here is derived from an EMBL/GenBank/DDBJ whole genome shotgun (WGS) entry which is preliminary data.</text>
</comment>
<dbReference type="InterPro" id="IPR001805">
    <property type="entry name" value="Adenokinase"/>
</dbReference>
<dbReference type="InterPro" id="IPR011611">
    <property type="entry name" value="PfkB_dom"/>
</dbReference>
<keyword evidence="6 11" id="KW-0660">Purine salvage</keyword>
<reference evidence="13 14" key="1">
    <citation type="journal article" date="2020" name="ISME J.">
        <title>Uncovering the hidden diversity of litter-decomposition mechanisms in mushroom-forming fungi.</title>
        <authorList>
            <person name="Floudas D."/>
            <person name="Bentzer J."/>
            <person name="Ahren D."/>
            <person name="Johansson T."/>
            <person name="Persson P."/>
            <person name="Tunlid A."/>
        </authorList>
    </citation>
    <scope>NUCLEOTIDE SEQUENCE [LARGE SCALE GENOMIC DNA]</scope>
    <source>
        <strain evidence="13 14">CBS 101986</strain>
    </source>
</reference>
<name>A0A8H5AVR5_9AGAR</name>
<sequence>MAEHTPYPLFCIGHPLLDIQVRNGEALLAKYGLEANGYTLAKDKQLEIYDDIVANHQVTFVAGGGAQNMARGAAYILPPKSVAYTGAVGNDSLAEQLRQANEREGVLHVYDVHDDEKTGACAVVITGHHRSLTTTHRAAQKFRTPHLSSPDVAPLIRNASFYYLEGFFLRHGLEAALEVATKSSEHGKTFILNISAPFVVQHFGAQLKALLPYVDILIGNEAEAAAWATANEMPNPSDLHAIARSLALFPKVNASKPRIVLFTQGGKSTLLLAAQNPDEPRIYPVLEAENLIDTNGAGDAFAGGFAAGLVAGYSLDDSVWLGHELARECVHQVGPQYPWPKVDILVYVNSFIHNMEQVFEEVLRMVRVGSPSFGFAFVWLPAPRLW</sequence>
<gene>
    <name evidence="13" type="ORF">D9619_002551</name>
</gene>
<dbReference type="GO" id="GO:0044209">
    <property type="term" value="P:AMP salvage"/>
    <property type="evidence" value="ECO:0007669"/>
    <property type="project" value="UniProtKB-UniRule"/>
</dbReference>
<evidence type="ECO:0000256" key="10">
    <source>
        <dbReference type="PIRSR" id="PIRSR601805-1"/>
    </source>
</evidence>
<feature type="active site" description="Proton acceptor" evidence="10">
    <location>
        <position position="299"/>
    </location>
</feature>
<dbReference type="GO" id="GO:0006166">
    <property type="term" value="P:purine ribonucleoside salvage"/>
    <property type="evidence" value="ECO:0007669"/>
    <property type="project" value="UniProtKB-KW"/>
</dbReference>
<dbReference type="CDD" id="cd01168">
    <property type="entry name" value="adenosine_kinase"/>
    <property type="match status" value="1"/>
</dbReference>